<dbReference type="AlphaFoldDB" id="A0A0J6C821"/>
<comment type="similarity">
    <text evidence="6">Belongs to the HepT RNase toxin family.</text>
</comment>
<gene>
    <name evidence="7" type="ORF">ACM15_17390</name>
</gene>
<dbReference type="GO" id="GO:0110001">
    <property type="term" value="C:toxin-antitoxin complex"/>
    <property type="evidence" value="ECO:0007669"/>
    <property type="project" value="InterPro"/>
</dbReference>
<keyword evidence="2" id="KW-1277">Toxin-antitoxin system</keyword>
<dbReference type="PANTHER" id="PTHR34139:SF1">
    <property type="entry name" value="RNASE MJ1380-RELATED"/>
    <property type="match status" value="1"/>
</dbReference>
<dbReference type="InterPro" id="IPR037038">
    <property type="entry name" value="HepT-like_sf"/>
</dbReference>
<evidence type="ECO:0000256" key="3">
    <source>
        <dbReference type="ARBA" id="ARBA00022722"/>
    </source>
</evidence>
<evidence type="ECO:0000256" key="5">
    <source>
        <dbReference type="ARBA" id="ARBA00022801"/>
    </source>
</evidence>
<reference evidence="7 8" key="1">
    <citation type="submission" date="2015-06" db="EMBL/GenBank/DDBJ databases">
        <title>Draft Genome Sequence of Parabacteroides goldsteinii with Putative Novel Metallo-Beta-Lactamases Isolated from a Blood Culture from a Human Patient.</title>
        <authorList>
            <person name="Krogh T.J."/>
            <person name="Agergaard C.N."/>
            <person name="Moller-Jensen J."/>
            <person name="Justesen U.S."/>
        </authorList>
    </citation>
    <scope>NUCLEOTIDE SEQUENCE [LARGE SCALE GENOMIC DNA]</scope>
    <source>
        <strain evidence="7 8">910340</strain>
    </source>
</reference>
<evidence type="ECO:0000313" key="7">
    <source>
        <dbReference type="EMBL" id="KMM32436.1"/>
    </source>
</evidence>
<name>A0A0J6C821_9BACT</name>
<dbReference type="Proteomes" id="UP000036166">
    <property type="component" value="Unassembled WGS sequence"/>
</dbReference>
<keyword evidence="4" id="KW-0547">Nucleotide-binding</keyword>
<dbReference type="InterPro" id="IPR008201">
    <property type="entry name" value="HepT-like"/>
</dbReference>
<comment type="caution">
    <text evidence="7">The sequence shown here is derived from an EMBL/GenBank/DDBJ whole genome shotgun (WGS) entry which is preliminary data.</text>
</comment>
<evidence type="ECO:0000256" key="2">
    <source>
        <dbReference type="ARBA" id="ARBA00022649"/>
    </source>
</evidence>
<dbReference type="GO" id="GO:0000166">
    <property type="term" value="F:nucleotide binding"/>
    <property type="evidence" value="ECO:0007669"/>
    <property type="project" value="UniProtKB-KW"/>
</dbReference>
<evidence type="ECO:0000256" key="6">
    <source>
        <dbReference type="ARBA" id="ARBA00024207"/>
    </source>
</evidence>
<dbReference type="GO" id="GO:0004540">
    <property type="term" value="F:RNA nuclease activity"/>
    <property type="evidence" value="ECO:0007669"/>
    <property type="project" value="InterPro"/>
</dbReference>
<accession>A0A0J6C821</accession>
<sequence length="127" mass="14671">MFDKNKSEVIHLIDRIAEQLEIVCERCRNVQSVNDFLGSNEGMSLLDGVCMKLIAVGESIKNLDKLTDRRLLVNYPQIPWREVMGMRDIIVHHYFEIDADVIYATVRESVPELLNIINIIKKDIEAE</sequence>
<dbReference type="Gene3D" id="1.20.120.580">
    <property type="entry name" value="bsu32300-like"/>
    <property type="match status" value="1"/>
</dbReference>
<evidence type="ECO:0000256" key="1">
    <source>
        <dbReference type="ARBA" id="ARBA00022553"/>
    </source>
</evidence>
<protein>
    <submittedName>
        <fullName evidence="7">Antitoxin</fullName>
    </submittedName>
</protein>
<dbReference type="PATRIC" id="fig|328812.4.peg.4508"/>
<dbReference type="EMBL" id="LFJV01000061">
    <property type="protein sequence ID" value="KMM32436.1"/>
    <property type="molecule type" value="Genomic_DNA"/>
</dbReference>
<evidence type="ECO:0000256" key="4">
    <source>
        <dbReference type="ARBA" id="ARBA00022741"/>
    </source>
</evidence>
<keyword evidence="5" id="KW-0378">Hydrolase</keyword>
<proteinExistence type="inferred from homology"/>
<dbReference type="Pfam" id="PF01934">
    <property type="entry name" value="HepT-like"/>
    <property type="match status" value="1"/>
</dbReference>
<dbReference type="GO" id="GO:0016787">
    <property type="term" value="F:hydrolase activity"/>
    <property type="evidence" value="ECO:0007669"/>
    <property type="project" value="UniProtKB-KW"/>
</dbReference>
<dbReference type="PANTHER" id="PTHR34139">
    <property type="entry name" value="UPF0331 PROTEIN MJ0127"/>
    <property type="match status" value="1"/>
</dbReference>
<evidence type="ECO:0000313" key="8">
    <source>
        <dbReference type="Proteomes" id="UP000036166"/>
    </source>
</evidence>
<keyword evidence="1" id="KW-0597">Phosphoprotein</keyword>
<dbReference type="RefSeq" id="WP_048316468.1">
    <property type="nucleotide sequence ID" value="NZ_CAJLDJ010000016.1"/>
</dbReference>
<organism evidence="7 8">
    <name type="scientific">Parabacteroides goldsteinii</name>
    <dbReference type="NCBI Taxonomy" id="328812"/>
    <lineage>
        <taxon>Bacteria</taxon>
        <taxon>Pseudomonadati</taxon>
        <taxon>Bacteroidota</taxon>
        <taxon>Bacteroidia</taxon>
        <taxon>Bacteroidales</taxon>
        <taxon>Tannerellaceae</taxon>
        <taxon>Parabacteroides</taxon>
    </lineage>
</organism>
<dbReference type="InterPro" id="IPR051813">
    <property type="entry name" value="HepT_RNase_toxin"/>
</dbReference>
<keyword evidence="3" id="KW-0540">Nuclease</keyword>